<dbReference type="EMBL" id="BLAF01000008">
    <property type="protein sequence ID" value="GES18735.1"/>
    <property type="molecule type" value="Genomic_DNA"/>
</dbReference>
<comment type="caution">
    <text evidence="1">The sequence shown here is derived from an EMBL/GenBank/DDBJ whole genome shotgun (WGS) entry which is preliminary data.</text>
</comment>
<evidence type="ECO:0000313" key="1">
    <source>
        <dbReference type="EMBL" id="GES18735.1"/>
    </source>
</evidence>
<dbReference type="Proteomes" id="UP000377595">
    <property type="component" value="Unassembled WGS sequence"/>
</dbReference>
<accession>A0A5M3XAM2</accession>
<dbReference type="RefSeq" id="WP_155343857.1">
    <property type="nucleotide sequence ID" value="NZ_BAAAHM010000012.1"/>
</dbReference>
<protein>
    <recommendedName>
        <fullName evidence="3">FXSXX-COOH protein</fullName>
    </recommendedName>
</protein>
<dbReference type="AlphaFoldDB" id="A0A5M3XAM2"/>
<reference evidence="1 2" key="1">
    <citation type="submission" date="2019-10" db="EMBL/GenBank/DDBJ databases">
        <title>Whole genome shotgun sequence of Acrocarpospora pleiomorpha NBRC 16267.</title>
        <authorList>
            <person name="Ichikawa N."/>
            <person name="Kimura A."/>
            <person name="Kitahashi Y."/>
            <person name="Komaki H."/>
            <person name="Oguchi A."/>
        </authorList>
    </citation>
    <scope>NUCLEOTIDE SEQUENCE [LARGE SCALE GENOMIC DNA]</scope>
    <source>
        <strain evidence="1 2">NBRC 16267</strain>
    </source>
</reference>
<name>A0A5M3XAM2_9ACTN</name>
<keyword evidence="2" id="KW-1185">Reference proteome</keyword>
<evidence type="ECO:0000313" key="2">
    <source>
        <dbReference type="Proteomes" id="UP000377595"/>
    </source>
</evidence>
<gene>
    <name evidence="1" type="ORF">Aple_016300</name>
</gene>
<evidence type="ECO:0008006" key="3">
    <source>
        <dbReference type="Google" id="ProtNLM"/>
    </source>
</evidence>
<proteinExistence type="predicted"/>
<organism evidence="1 2">
    <name type="scientific">Acrocarpospora pleiomorpha</name>
    <dbReference type="NCBI Taxonomy" id="90975"/>
    <lineage>
        <taxon>Bacteria</taxon>
        <taxon>Bacillati</taxon>
        <taxon>Actinomycetota</taxon>
        <taxon>Actinomycetes</taxon>
        <taxon>Streptosporangiales</taxon>
        <taxon>Streptosporangiaceae</taxon>
        <taxon>Acrocarpospora</taxon>
    </lineage>
</organism>
<sequence>MHIVTPESDLVDLSTLSHRHLEGLGDTVLAQALRELLEPGQADEEVFARFDNG</sequence>